<dbReference type="Proteomes" id="UP000011563">
    <property type="component" value="Chromosome"/>
</dbReference>
<dbReference type="EC" id="6.3.2.2" evidence="8"/>
<evidence type="ECO:0000313" key="11">
    <source>
        <dbReference type="EMBL" id="AGF49511.1"/>
    </source>
</evidence>
<dbReference type="InterPro" id="IPR006334">
    <property type="entry name" value="Glut_cys_ligase"/>
</dbReference>
<name>M1LZL8_9PROT</name>
<dbReference type="RefSeq" id="WP_015237785.1">
    <property type="nucleotide sequence ID" value="NC_020285.1"/>
</dbReference>
<dbReference type="UniPathway" id="UPA00142">
    <property type="reaction ID" value="UER00209"/>
</dbReference>
<dbReference type="NCBIfam" id="TIGR01434">
    <property type="entry name" value="glu_cys_ligase"/>
    <property type="match status" value="1"/>
</dbReference>
<keyword evidence="12" id="KW-1185">Reference proteome</keyword>
<protein>
    <recommendedName>
        <fullName evidence="8">Glutamate--cysteine ligase</fullName>
        <ecNumber evidence="8">6.3.2.2</ecNumber>
    </recommendedName>
    <alternativeName>
        <fullName evidence="8">Gamma-ECS</fullName>
        <shortName evidence="8">GCS</shortName>
    </alternativeName>
    <alternativeName>
        <fullName evidence="8">Gamma-glutamylcysteine synthetase</fullName>
    </alternativeName>
</protein>
<evidence type="ECO:0000259" key="10">
    <source>
        <dbReference type="Pfam" id="PF04262"/>
    </source>
</evidence>
<dbReference type="PANTHER" id="PTHR38761">
    <property type="entry name" value="GLUTAMATE--CYSTEINE LIGASE"/>
    <property type="match status" value="1"/>
</dbReference>
<dbReference type="GO" id="GO:0005524">
    <property type="term" value="F:ATP binding"/>
    <property type="evidence" value="ECO:0007669"/>
    <property type="project" value="UniProtKB-KW"/>
</dbReference>
<comment type="pathway">
    <text evidence="1 8 9">Sulfur metabolism; glutathione biosynthesis; glutathione from L-cysteine and L-glutamate: step 1/2.</text>
</comment>
<dbReference type="GO" id="GO:0004357">
    <property type="term" value="F:glutamate-cysteine ligase activity"/>
    <property type="evidence" value="ECO:0007669"/>
    <property type="project" value="UniProtKB-UniRule"/>
</dbReference>
<gene>
    <name evidence="8" type="primary">gshA</name>
    <name evidence="11" type="ORF">BCUE_0279</name>
</gene>
<proteinExistence type="inferred from homology"/>
<dbReference type="KEGG" id="kbt:BCUE_0279"/>
<comment type="similarity">
    <text evidence="2 8">Belongs to the glutamate--cysteine ligase type 1 family. Type 1 subfamily.</text>
</comment>
<dbReference type="AlphaFoldDB" id="M1LZL8"/>
<evidence type="ECO:0000256" key="2">
    <source>
        <dbReference type="ARBA" id="ARBA00008772"/>
    </source>
</evidence>
<accession>M1LZL8</accession>
<dbReference type="PANTHER" id="PTHR38761:SF1">
    <property type="entry name" value="GLUTAMATE--CYSTEINE LIGASE"/>
    <property type="match status" value="1"/>
</dbReference>
<dbReference type="EMBL" id="CP003807">
    <property type="protein sequence ID" value="AGF49511.1"/>
    <property type="molecule type" value="Genomic_DNA"/>
</dbReference>
<keyword evidence="3 8" id="KW-0436">Ligase</keyword>
<evidence type="ECO:0000256" key="6">
    <source>
        <dbReference type="ARBA" id="ARBA00022840"/>
    </source>
</evidence>
<evidence type="ECO:0000256" key="8">
    <source>
        <dbReference type="HAMAP-Rule" id="MF_00578"/>
    </source>
</evidence>
<evidence type="ECO:0000256" key="4">
    <source>
        <dbReference type="ARBA" id="ARBA00022684"/>
    </source>
</evidence>
<dbReference type="InterPro" id="IPR007370">
    <property type="entry name" value="Glu_cys_ligase"/>
</dbReference>
<dbReference type="HAMAP" id="MF_00578">
    <property type="entry name" value="Glu_cys_ligase"/>
    <property type="match status" value="1"/>
</dbReference>
<comment type="catalytic activity">
    <reaction evidence="7 8 9">
        <text>L-cysteine + L-glutamate + ATP = gamma-L-glutamyl-L-cysteine + ADP + phosphate + H(+)</text>
        <dbReference type="Rhea" id="RHEA:13285"/>
        <dbReference type="ChEBI" id="CHEBI:15378"/>
        <dbReference type="ChEBI" id="CHEBI:29985"/>
        <dbReference type="ChEBI" id="CHEBI:30616"/>
        <dbReference type="ChEBI" id="CHEBI:35235"/>
        <dbReference type="ChEBI" id="CHEBI:43474"/>
        <dbReference type="ChEBI" id="CHEBI:58173"/>
        <dbReference type="ChEBI" id="CHEBI:456216"/>
        <dbReference type="EC" id="6.3.2.2"/>
    </reaction>
</comment>
<evidence type="ECO:0000256" key="5">
    <source>
        <dbReference type="ARBA" id="ARBA00022741"/>
    </source>
</evidence>
<evidence type="ECO:0000313" key="12">
    <source>
        <dbReference type="Proteomes" id="UP000011563"/>
    </source>
</evidence>
<reference evidence="11 12" key="1">
    <citation type="journal article" date="2013" name="Genome Biol. Evol.">
        <title>Genome evolution and phylogenomic analysis of candidatus kinetoplastibacterium, the betaproteobacterial endosymbionts of strigomonas and angomonas.</title>
        <authorList>
            <person name="Alves J.M."/>
            <person name="Serrano M.G."/>
            <person name="Maia da Silva F."/>
            <person name="Voegtly L.J."/>
            <person name="Matveyev A.V."/>
            <person name="Teixeira M.M."/>
            <person name="Camargo E.P."/>
            <person name="Buck G.A."/>
        </authorList>
    </citation>
    <scope>NUCLEOTIDE SEQUENCE [LARGE SCALE GENOMIC DNA]</scope>
    <source>
        <strain evidence="11 12">TCC012E</strain>
    </source>
</reference>
<dbReference type="SUPFAM" id="SSF55931">
    <property type="entry name" value="Glutamine synthetase/guanido kinase"/>
    <property type="match status" value="1"/>
</dbReference>
<dbReference type="GO" id="GO:0005829">
    <property type="term" value="C:cytosol"/>
    <property type="evidence" value="ECO:0007669"/>
    <property type="project" value="TreeGrafter"/>
</dbReference>
<dbReference type="PATRIC" id="fig|1208922.3.peg.63"/>
<dbReference type="HOGENOM" id="CLU_020728_3_0_4"/>
<dbReference type="InterPro" id="IPR014746">
    <property type="entry name" value="Gln_synth/guanido_kin_cat_dom"/>
</dbReference>
<feature type="domain" description="Glutamate--cysteine ligase" evidence="10">
    <location>
        <begin position="25"/>
        <end position="380"/>
    </location>
</feature>
<keyword evidence="4 8" id="KW-0317">Glutathione biosynthesis</keyword>
<dbReference type="Pfam" id="PF04262">
    <property type="entry name" value="Glu_cys_ligase"/>
    <property type="match status" value="1"/>
</dbReference>
<dbReference type="Gene3D" id="3.30.590.20">
    <property type="match status" value="1"/>
</dbReference>
<organism evidence="11 12">
    <name type="scientific">Candidatus Kinetoplastidibacterium blastocrithidiae TCC012E</name>
    <dbReference type="NCBI Taxonomy" id="1208922"/>
    <lineage>
        <taxon>Bacteria</taxon>
        <taxon>Pseudomonadati</taxon>
        <taxon>Pseudomonadota</taxon>
        <taxon>Betaproteobacteria</taxon>
        <taxon>Candidatus Kinetoplastidibacterium</taxon>
    </lineage>
</organism>
<dbReference type="GO" id="GO:0006750">
    <property type="term" value="P:glutathione biosynthetic process"/>
    <property type="evidence" value="ECO:0007669"/>
    <property type="project" value="UniProtKB-UniRule"/>
</dbReference>
<evidence type="ECO:0000256" key="1">
    <source>
        <dbReference type="ARBA" id="ARBA00005006"/>
    </source>
</evidence>
<evidence type="ECO:0000256" key="9">
    <source>
        <dbReference type="RuleBase" id="RU004391"/>
    </source>
</evidence>
<keyword evidence="5 8" id="KW-0547">Nucleotide-binding</keyword>
<evidence type="ECO:0000256" key="3">
    <source>
        <dbReference type="ARBA" id="ARBA00022598"/>
    </source>
</evidence>
<sequence length="534" mass="62043">MKNSNIHNTPWLISNNLNQLEGIENLSSKILRGIEREALRVNYSGNISNLPHPYELGSSLTNTNITTDYSEALLEIITGTNNSVESLIKELSSIHNFVCNSLNNELLWHNSIPELSSKEDDDIPIAWFGKSNIGMYKYIYRKGLAKRYGKKMQCIAGLHYNFSLNNEILEQLQHKDKNQKNLYYFKLMRNFIRYSWLIVYLFGSTPAMPKDLMRKDINGLINMDDKTVYMPYATSLRVSKIGYYSKVQSTLNVSYNCLEEFLSNLYEAINKPWPEYQDIGTHEKGEWIQLNTNVLQIENEYYSMIRPKCSINNNDRLINNLKHNGVNYIEVRCLDIDLDSAIGINAETCRFLDSFLLFCATEDSPLFLKNEYEEHYENFFNVAYKGREPNLSIKKTGLNITLKQWATELIAKIGDIASILDRGTHENLHYDSVLNQLKKVNNQDLTPSAKIIRNLKDRKISLAEYSLEISKQHSFILKKETDSNHNYYKKNAIKSHDECYALEEKNEMSFNEYVNYLQDNVDKQFNNNSNIIEP</sequence>
<keyword evidence="6 8" id="KW-0067">ATP-binding</keyword>
<dbReference type="GO" id="GO:0046872">
    <property type="term" value="F:metal ion binding"/>
    <property type="evidence" value="ECO:0007669"/>
    <property type="project" value="TreeGrafter"/>
</dbReference>
<evidence type="ECO:0000256" key="7">
    <source>
        <dbReference type="ARBA" id="ARBA00048819"/>
    </source>
</evidence>